<evidence type="ECO:0000313" key="1">
    <source>
        <dbReference type="EMBL" id="QHT26318.1"/>
    </source>
</evidence>
<protein>
    <submittedName>
        <fullName evidence="1">Uncharacterized protein</fullName>
    </submittedName>
</protein>
<name>A0A6C0EBR0_9ZZZZ</name>
<dbReference type="EMBL" id="MN739784">
    <property type="protein sequence ID" value="QHT26318.1"/>
    <property type="molecule type" value="Genomic_DNA"/>
</dbReference>
<dbReference type="AlphaFoldDB" id="A0A6C0EBR0"/>
<reference evidence="1" key="1">
    <citation type="journal article" date="2020" name="Nature">
        <title>Giant virus diversity and host interactions through global metagenomics.</title>
        <authorList>
            <person name="Schulz F."/>
            <person name="Roux S."/>
            <person name="Paez-Espino D."/>
            <person name="Jungbluth S."/>
            <person name="Walsh D.A."/>
            <person name="Denef V.J."/>
            <person name="McMahon K.D."/>
            <person name="Konstantinidis K.T."/>
            <person name="Eloe-Fadrosh E.A."/>
            <person name="Kyrpides N.C."/>
            <person name="Woyke T."/>
        </authorList>
    </citation>
    <scope>NUCLEOTIDE SEQUENCE</scope>
    <source>
        <strain evidence="1">GVMAG-M-3300023179-27</strain>
    </source>
</reference>
<organism evidence="1">
    <name type="scientific">viral metagenome</name>
    <dbReference type="NCBI Taxonomy" id="1070528"/>
    <lineage>
        <taxon>unclassified sequences</taxon>
        <taxon>metagenomes</taxon>
        <taxon>organismal metagenomes</taxon>
    </lineage>
</organism>
<accession>A0A6C0EBR0</accession>
<sequence length="162" mass="19210">MSNLTNVHEYDGKLKEAYAELKKKDDENFRNMTFEEAIADAFENTKLITNAIKNRICRHVLEILKRDVDEKRTVVNYDPSNDMCVEDLFPRTWKFFKYMPDEHKIIFFDQIIEMTSGLCAQGRAGGRLFQIYQPWISYIDDYNGERKYVDKDVILVFDSLKL</sequence>
<proteinExistence type="predicted"/>